<keyword evidence="2" id="KW-1185">Reference proteome</keyword>
<gene>
    <name evidence="1" type="ORF">AKJ09_04764</name>
</gene>
<dbReference type="AlphaFoldDB" id="A0A0K1PX43"/>
<organism evidence="1 2">
    <name type="scientific">Labilithrix luteola</name>
    <dbReference type="NCBI Taxonomy" id="1391654"/>
    <lineage>
        <taxon>Bacteria</taxon>
        <taxon>Pseudomonadati</taxon>
        <taxon>Myxococcota</taxon>
        <taxon>Polyangia</taxon>
        <taxon>Polyangiales</taxon>
        <taxon>Labilitrichaceae</taxon>
        <taxon>Labilithrix</taxon>
    </lineage>
</organism>
<evidence type="ECO:0000313" key="2">
    <source>
        <dbReference type="Proteomes" id="UP000064967"/>
    </source>
</evidence>
<name>A0A0K1PX43_9BACT</name>
<reference evidence="1 2" key="1">
    <citation type="submission" date="2015-08" db="EMBL/GenBank/DDBJ databases">
        <authorList>
            <person name="Babu N.S."/>
            <person name="Beckwith C.J."/>
            <person name="Beseler K.G."/>
            <person name="Brison A."/>
            <person name="Carone J.V."/>
            <person name="Caskin T.P."/>
            <person name="Diamond M."/>
            <person name="Durham M.E."/>
            <person name="Foxe J.M."/>
            <person name="Go M."/>
            <person name="Henderson B.A."/>
            <person name="Jones I.B."/>
            <person name="McGettigan J.A."/>
            <person name="Micheletti S.J."/>
            <person name="Nasrallah M.E."/>
            <person name="Ortiz D."/>
            <person name="Piller C.R."/>
            <person name="Privatt S.R."/>
            <person name="Schneider S.L."/>
            <person name="Sharp S."/>
            <person name="Smith T.C."/>
            <person name="Stanton J.D."/>
            <person name="Ullery H.E."/>
            <person name="Wilson R.J."/>
            <person name="Serrano M.G."/>
            <person name="Buck G."/>
            <person name="Lee V."/>
            <person name="Wang Y."/>
            <person name="Carvalho R."/>
            <person name="Voegtly L."/>
            <person name="Shi R."/>
            <person name="Duckworth R."/>
            <person name="Johnson A."/>
            <person name="Loviza R."/>
            <person name="Walstead R."/>
            <person name="Shah Z."/>
            <person name="Kiflezghi M."/>
            <person name="Wade K."/>
            <person name="Ball S.L."/>
            <person name="Bradley K.W."/>
            <person name="Asai D.J."/>
            <person name="Bowman C.A."/>
            <person name="Russell D.A."/>
            <person name="Pope W.H."/>
            <person name="Jacobs-Sera D."/>
            <person name="Hendrix R.W."/>
            <person name="Hatfull G.F."/>
        </authorList>
    </citation>
    <scope>NUCLEOTIDE SEQUENCE [LARGE SCALE GENOMIC DNA]</scope>
    <source>
        <strain evidence="1 2">DSM 27648</strain>
    </source>
</reference>
<sequence>MTVGLCYGKVPRWATSLHVLHCSVRRDAAPHVARRGGGLVAAFVAITPLFLAPGSRGPRATSPPF</sequence>
<dbReference type="KEGG" id="llu:AKJ09_04764"/>
<evidence type="ECO:0000313" key="1">
    <source>
        <dbReference type="EMBL" id="AKU98100.1"/>
    </source>
</evidence>
<protein>
    <submittedName>
        <fullName evidence="1">Uncharacterized protein</fullName>
    </submittedName>
</protein>
<dbReference type="Proteomes" id="UP000064967">
    <property type="component" value="Chromosome"/>
</dbReference>
<proteinExistence type="predicted"/>
<dbReference type="EMBL" id="CP012333">
    <property type="protein sequence ID" value="AKU98100.1"/>
    <property type="molecule type" value="Genomic_DNA"/>
</dbReference>
<accession>A0A0K1PX43</accession>